<keyword evidence="1" id="KW-0812">Transmembrane</keyword>
<name>A0A9J6Z9Z8_9BACL</name>
<proteinExistence type="predicted"/>
<protein>
    <submittedName>
        <fullName evidence="2">Uncharacterized protein</fullName>
    </submittedName>
</protein>
<dbReference type="KEGG" id="plig:NAG76_13590"/>
<keyword evidence="1" id="KW-0472">Membrane</keyword>
<keyword evidence="1" id="KW-1133">Transmembrane helix</keyword>
<reference evidence="2" key="1">
    <citation type="submission" date="2022-05" db="EMBL/GenBank/DDBJ databases">
        <title>Novel bacterial taxa in a minimal lignocellulolytic consortium and its capacity to transform plastics disclosed by genome-resolved metagenomics.</title>
        <authorList>
            <person name="Rodriguez C.A.D."/>
            <person name="Diaz-Garcia L."/>
            <person name="Herrera K."/>
            <person name="Tarazona N.A."/>
            <person name="Sproer C."/>
            <person name="Overmann J."/>
            <person name="Jimenez D.J."/>
        </authorList>
    </citation>
    <scope>NUCLEOTIDE SEQUENCE</scope>
    <source>
        <strain evidence="2">MAG5</strain>
    </source>
</reference>
<evidence type="ECO:0000256" key="1">
    <source>
        <dbReference type="SAM" id="Phobius"/>
    </source>
</evidence>
<gene>
    <name evidence="2" type="ORF">NAG76_13590</name>
</gene>
<feature type="transmembrane region" description="Helical" evidence="1">
    <location>
        <begin position="12"/>
        <end position="32"/>
    </location>
</feature>
<dbReference type="EMBL" id="CP097899">
    <property type="protein sequence ID" value="URN92874.1"/>
    <property type="molecule type" value="Genomic_DNA"/>
</dbReference>
<dbReference type="Proteomes" id="UP001056756">
    <property type="component" value="Chromosome"/>
</dbReference>
<feature type="transmembrane region" description="Helical" evidence="1">
    <location>
        <begin position="128"/>
        <end position="144"/>
    </location>
</feature>
<feature type="transmembrane region" description="Helical" evidence="1">
    <location>
        <begin position="86"/>
        <end position="108"/>
    </location>
</feature>
<evidence type="ECO:0000313" key="2">
    <source>
        <dbReference type="EMBL" id="URN92874.1"/>
    </source>
</evidence>
<sequence length="145" mass="16962">MDFGMSILWYSIVYVVVTLVGILHTCFNGYVLKMDKDNTKPIKSMYDIKSYAATVKYHALYNIILWPIAAYYYLIKVQPDNLWLEALIIGLSWMLLTIIVDLIGWVLIRHPWAMTWKEMYVDYQPHITLIYVAILVSAFVGAWFV</sequence>
<evidence type="ECO:0000313" key="3">
    <source>
        <dbReference type="Proteomes" id="UP001056756"/>
    </source>
</evidence>
<dbReference type="AlphaFoldDB" id="A0A9J6Z9Z8"/>
<feature type="transmembrane region" description="Helical" evidence="1">
    <location>
        <begin position="53"/>
        <end position="74"/>
    </location>
</feature>
<organism evidence="2 3">
    <name type="scientific">Candidatus Pristimantibacillus lignocellulolyticus</name>
    <dbReference type="NCBI Taxonomy" id="2994561"/>
    <lineage>
        <taxon>Bacteria</taxon>
        <taxon>Bacillati</taxon>
        <taxon>Bacillota</taxon>
        <taxon>Bacilli</taxon>
        <taxon>Bacillales</taxon>
        <taxon>Paenibacillaceae</taxon>
        <taxon>Candidatus Pristimantibacillus</taxon>
    </lineage>
</organism>
<accession>A0A9J6Z9Z8</accession>